<name>A0ABU5VUF7_9BACT</name>
<dbReference type="PANTHER" id="PTHR24567">
    <property type="entry name" value="CRP FAMILY TRANSCRIPTIONAL REGULATORY PROTEIN"/>
    <property type="match status" value="1"/>
</dbReference>
<dbReference type="PANTHER" id="PTHR24567:SF74">
    <property type="entry name" value="HTH-TYPE TRANSCRIPTIONAL REGULATOR ARCR"/>
    <property type="match status" value="1"/>
</dbReference>
<accession>A0ABU5VUF7</accession>
<dbReference type="InterPro" id="IPR018490">
    <property type="entry name" value="cNMP-bd_dom_sf"/>
</dbReference>
<dbReference type="SMART" id="SM00100">
    <property type="entry name" value="cNMP"/>
    <property type="match status" value="1"/>
</dbReference>
<dbReference type="Pfam" id="PF00027">
    <property type="entry name" value="cNMP_binding"/>
    <property type="match status" value="1"/>
</dbReference>
<reference evidence="2 3" key="1">
    <citation type="submission" date="2023-11" db="EMBL/GenBank/DDBJ databases">
        <title>A Novel Polar Bacteriovorax (B. antarcticus) Isolated from the Biocrust in Antarctica.</title>
        <authorList>
            <person name="Mun W."/>
            <person name="Choi S.Y."/>
            <person name="Mitchell R.J."/>
        </authorList>
    </citation>
    <scope>NUCLEOTIDE SEQUENCE [LARGE SCALE GENOMIC DNA]</scope>
    <source>
        <strain evidence="2 3">PP10</strain>
    </source>
</reference>
<gene>
    <name evidence="2" type="ORF">SHI21_07275</name>
</gene>
<dbReference type="InterPro" id="IPR050397">
    <property type="entry name" value="Env_Response_Regulators"/>
</dbReference>
<proteinExistence type="predicted"/>
<dbReference type="Proteomes" id="UP001302274">
    <property type="component" value="Unassembled WGS sequence"/>
</dbReference>
<evidence type="ECO:0000313" key="2">
    <source>
        <dbReference type="EMBL" id="MEA9355994.1"/>
    </source>
</evidence>
<dbReference type="CDD" id="cd00038">
    <property type="entry name" value="CAP_ED"/>
    <property type="match status" value="1"/>
</dbReference>
<keyword evidence="3" id="KW-1185">Reference proteome</keyword>
<dbReference type="InterPro" id="IPR018488">
    <property type="entry name" value="cNMP-bd_CS"/>
</dbReference>
<dbReference type="SUPFAM" id="SSF52172">
    <property type="entry name" value="CheY-like"/>
    <property type="match status" value="1"/>
</dbReference>
<dbReference type="InterPro" id="IPR011006">
    <property type="entry name" value="CheY-like_superfamily"/>
</dbReference>
<dbReference type="Gene3D" id="2.60.120.10">
    <property type="entry name" value="Jelly Rolls"/>
    <property type="match status" value="1"/>
</dbReference>
<dbReference type="RefSeq" id="WP_323575639.1">
    <property type="nucleotide sequence ID" value="NZ_JAYGJQ010000001.1"/>
</dbReference>
<evidence type="ECO:0000313" key="3">
    <source>
        <dbReference type="Proteomes" id="UP001302274"/>
    </source>
</evidence>
<dbReference type="EMBL" id="JAYGJQ010000001">
    <property type="protein sequence ID" value="MEA9355994.1"/>
    <property type="molecule type" value="Genomic_DNA"/>
</dbReference>
<dbReference type="PROSITE" id="PS50042">
    <property type="entry name" value="CNMP_BINDING_3"/>
    <property type="match status" value="1"/>
</dbReference>
<dbReference type="InterPro" id="IPR014710">
    <property type="entry name" value="RmlC-like_jellyroll"/>
</dbReference>
<feature type="domain" description="Cyclic nucleotide-binding" evidence="1">
    <location>
        <begin position="141"/>
        <end position="240"/>
    </location>
</feature>
<comment type="caution">
    <text evidence="2">The sequence shown here is derived from an EMBL/GenBank/DDBJ whole genome shotgun (WGS) entry which is preliminary data.</text>
</comment>
<evidence type="ECO:0000259" key="1">
    <source>
        <dbReference type="PROSITE" id="PS50042"/>
    </source>
</evidence>
<dbReference type="SUPFAM" id="SSF51206">
    <property type="entry name" value="cAMP-binding domain-like"/>
    <property type="match status" value="1"/>
</dbReference>
<sequence length="251" mass="28394">MANLNKKNVYLIVSGKPARLELISEMIRRHHKDVVIYTAPSGNVGLLKTRNANVDIVIADSEHFTTDIYNMVDVILHENKNPYQALLIVGIPPEEKFIDELVMGKIYFLDENFQESEFSHLLAKALNYTTHTEPASFQLRYLATGDILIKEGEEAKFVYILKHGHLQAFNYINDKKVILGNVESGEFVGEMAYINNEPRSATIEATSNAQLIEVPIELVDKILYKRPAWSKALMQTLSKRLKNANKAAGTF</sequence>
<protein>
    <submittedName>
        <fullName evidence="2">Cyclic nucleotide-binding domain-containing protein</fullName>
    </submittedName>
</protein>
<dbReference type="InterPro" id="IPR000595">
    <property type="entry name" value="cNMP-bd_dom"/>
</dbReference>
<dbReference type="PROSITE" id="PS00888">
    <property type="entry name" value="CNMP_BINDING_1"/>
    <property type="match status" value="1"/>
</dbReference>
<organism evidence="2 3">
    <name type="scientific">Bacteriovorax antarcticus</name>
    <dbReference type="NCBI Taxonomy" id="3088717"/>
    <lineage>
        <taxon>Bacteria</taxon>
        <taxon>Pseudomonadati</taxon>
        <taxon>Bdellovibrionota</taxon>
        <taxon>Bacteriovoracia</taxon>
        <taxon>Bacteriovoracales</taxon>
        <taxon>Bacteriovoracaceae</taxon>
        <taxon>Bacteriovorax</taxon>
    </lineage>
</organism>